<evidence type="ECO:0000313" key="8">
    <source>
        <dbReference type="EMBL" id="KUM84292.1"/>
    </source>
</evidence>
<dbReference type="InterPro" id="IPR014284">
    <property type="entry name" value="RNA_pol_sigma-70_dom"/>
</dbReference>
<dbReference type="EMBL" id="LMWM01000036">
    <property type="protein sequence ID" value="KUM84292.1"/>
    <property type="molecule type" value="Genomic_DNA"/>
</dbReference>
<comment type="caution">
    <text evidence="8">The sequence shown here is derived from an EMBL/GenBank/DDBJ whole genome shotgun (WGS) entry which is preliminary data.</text>
</comment>
<evidence type="ECO:0000259" key="7">
    <source>
        <dbReference type="Pfam" id="PF08281"/>
    </source>
</evidence>
<dbReference type="Gene3D" id="1.10.1740.10">
    <property type="match status" value="1"/>
</dbReference>
<reference evidence="8 9" key="1">
    <citation type="submission" date="2015-10" db="EMBL/GenBank/DDBJ databases">
        <title>Draft genome sequence of Streptomyces pseudovenezuelae DSM 40212, type strain for the species Streptomyces pseudovenezuelae.</title>
        <authorList>
            <person name="Ruckert C."/>
            <person name="Winkler A."/>
            <person name="Kalinowski J."/>
            <person name="Kampfer P."/>
            <person name="Glaeser S."/>
        </authorList>
    </citation>
    <scope>NUCLEOTIDE SEQUENCE [LARGE SCALE GENOMIC DNA]</scope>
    <source>
        <strain evidence="8 9">DSM 40212</strain>
    </source>
</reference>
<keyword evidence="5" id="KW-0804">Transcription</keyword>
<keyword evidence="3" id="KW-0731">Sigma factor</keyword>
<dbReference type="InterPro" id="IPR013249">
    <property type="entry name" value="RNA_pol_sigma70_r4_t2"/>
</dbReference>
<dbReference type="SUPFAM" id="SSF88946">
    <property type="entry name" value="Sigma2 domain of RNA polymerase sigma factors"/>
    <property type="match status" value="1"/>
</dbReference>
<dbReference type="AlphaFoldDB" id="A0A117PPB2"/>
<feature type="domain" description="RNA polymerase sigma-70 region 2" evidence="6">
    <location>
        <begin position="21"/>
        <end position="77"/>
    </location>
</feature>
<dbReference type="NCBIfam" id="TIGR02937">
    <property type="entry name" value="sigma70-ECF"/>
    <property type="match status" value="1"/>
</dbReference>
<keyword evidence="4" id="KW-0238">DNA-binding</keyword>
<dbReference type="PANTHER" id="PTHR43133:SF8">
    <property type="entry name" value="RNA POLYMERASE SIGMA FACTOR HI_1459-RELATED"/>
    <property type="match status" value="1"/>
</dbReference>
<dbReference type="InterPro" id="IPR039425">
    <property type="entry name" value="RNA_pol_sigma-70-like"/>
</dbReference>
<name>A0A117PPB2_9ACTN</name>
<protein>
    <recommendedName>
        <fullName evidence="10">RNA polymerase subunit sigma</fullName>
    </recommendedName>
</protein>
<dbReference type="PANTHER" id="PTHR43133">
    <property type="entry name" value="RNA POLYMERASE ECF-TYPE SIGMA FACTO"/>
    <property type="match status" value="1"/>
</dbReference>
<evidence type="ECO:0000313" key="9">
    <source>
        <dbReference type="Proteomes" id="UP000053039"/>
    </source>
</evidence>
<dbReference type="GO" id="GO:0016987">
    <property type="term" value="F:sigma factor activity"/>
    <property type="evidence" value="ECO:0007669"/>
    <property type="project" value="UniProtKB-KW"/>
</dbReference>
<keyword evidence="2" id="KW-0805">Transcription regulation</keyword>
<dbReference type="Pfam" id="PF04542">
    <property type="entry name" value="Sigma70_r2"/>
    <property type="match status" value="1"/>
</dbReference>
<dbReference type="Gene3D" id="1.10.10.10">
    <property type="entry name" value="Winged helix-like DNA-binding domain superfamily/Winged helix DNA-binding domain"/>
    <property type="match status" value="1"/>
</dbReference>
<dbReference type="Pfam" id="PF08281">
    <property type="entry name" value="Sigma70_r4_2"/>
    <property type="match status" value="1"/>
</dbReference>
<dbReference type="InterPro" id="IPR007627">
    <property type="entry name" value="RNA_pol_sigma70_r2"/>
</dbReference>
<gene>
    <name evidence="8" type="ORF">AQI94_32395</name>
</gene>
<proteinExistence type="inferred from homology"/>
<evidence type="ECO:0000259" key="6">
    <source>
        <dbReference type="Pfam" id="PF04542"/>
    </source>
</evidence>
<sequence length="177" mass="20318">MRHTVTGVQPRPRATGFEAFFLCYEPRVRRYLFARGARNDVLEEAAQTTMEEALRSWPCLQEHPKPQAWLFTVAAQRHAKIYKEHLRLGEPTDPTDFDRLPRDDATASCDDRLDLLRRLRDLPEQQREAVVLRCLLDLPYEEVADAMGIQPSSARGHVSRALSRLAQIYVKEEGGCT</sequence>
<feature type="domain" description="RNA polymerase sigma factor 70 region 4 type 2" evidence="7">
    <location>
        <begin position="113"/>
        <end position="165"/>
    </location>
</feature>
<evidence type="ECO:0008006" key="10">
    <source>
        <dbReference type="Google" id="ProtNLM"/>
    </source>
</evidence>
<dbReference type="InterPro" id="IPR013325">
    <property type="entry name" value="RNA_pol_sigma_r2"/>
</dbReference>
<evidence type="ECO:0000256" key="2">
    <source>
        <dbReference type="ARBA" id="ARBA00023015"/>
    </source>
</evidence>
<dbReference type="SUPFAM" id="SSF88659">
    <property type="entry name" value="Sigma3 and sigma4 domains of RNA polymerase sigma factors"/>
    <property type="match status" value="1"/>
</dbReference>
<evidence type="ECO:0000256" key="5">
    <source>
        <dbReference type="ARBA" id="ARBA00023163"/>
    </source>
</evidence>
<dbReference type="GO" id="GO:0006352">
    <property type="term" value="P:DNA-templated transcription initiation"/>
    <property type="evidence" value="ECO:0007669"/>
    <property type="project" value="InterPro"/>
</dbReference>
<dbReference type="Proteomes" id="UP000053039">
    <property type="component" value="Unassembled WGS sequence"/>
</dbReference>
<dbReference type="InterPro" id="IPR013324">
    <property type="entry name" value="RNA_pol_sigma_r3/r4-like"/>
</dbReference>
<comment type="similarity">
    <text evidence="1">Belongs to the sigma-70 factor family. ECF subfamily.</text>
</comment>
<organism evidence="8 9">
    <name type="scientific">Streptomyces pseudovenezuelae</name>
    <dbReference type="NCBI Taxonomy" id="67350"/>
    <lineage>
        <taxon>Bacteria</taxon>
        <taxon>Bacillati</taxon>
        <taxon>Actinomycetota</taxon>
        <taxon>Actinomycetes</taxon>
        <taxon>Kitasatosporales</taxon>
        <taxon>Streptomycetaceae</taxon>
        <taxon>Streptomyces</taxon>
        <taxon>Streptomyces aurantiacus group</taxon>
    </lineage>
</organism>
<dbReference type="GO" id="GO:0003677">
    <property type="term" value="F:DNA binding"/>
    <property type="evidence" value="ECO:0007669"/>
    <property type="project" value="UniProtKB-KW"/>
</dbReference>
<accession>A0A117PPB2</accession>
<dbReference type="InterPro" id="IPR036388">
    <property type="entry name" value="WH-like_DNA-bd_sf"/>
</dbReference>
<evidence type="ECO:0000256" key="4">
    <source>
        <dbReference type="ARBA" id="ARBA00023125"/>
    </source>
</evidence>
<evidence type="ECO:0000256" key="1">
    <source>
        <dbReference type="ARBA" id="ARBA00010641"/>
    </source>
</evidence>
<evidence type="ECO:0000256" key="3">
    <source>
        <dbReference type="ARBA" id="ARBA00023082"/>
    </source>
</evidence>